<dbReference type="EMBL" id="CACVBM020001373">
    <property type="protein sequence ID" value="CAA7047428.1"/>
    <property type="molecule type" value="Genomic_DNA"/>
</dbReference>
<sequence>MEGLRGSGQTTGNITAYLQGTRNTRLGIPVLATLASLNGNDRWLLPPARSENMRSYLAKRSNLRPARMWADSLAQMNTGINLRSWLGKLRSIGYGMKEMGDYIDKSSIHRQIRN</sequence>
<evidence type="ECO:0000313" key="2">
    <source>
        <dbReference type="Proteomes" id="UP000467841"/>
    </source>
</evidence>
<comment type="caution">
    <text evidence="1">The sequence shown here is derived from an EMBL/GenBank/DDBJ whole genome shotgun (WGS) entry which is preliminary data.</text>
</comment>
<keyword evidence="2" id="KW-1185">Reference proteome</keyword>
<protein>
    <submittedName>
        <fullName evidence="1">Uncharacterized protein</fullName>
    </submittedName>
</protein>
<accession>A0A6D2K6Q8</accession>
<dbReference type="AlphaFoldDB" id="A0A6D2K6Q8"/>
<dbReference type="Proteomes" id="UP000467841">
    <property type="component" value="Unassembled WGS sequence"/>
</dbReference>
<organism evidence="1 2">
    <name type="scientific">Microthlaspi erraticum</name>
    <dbReference type="NCBI Taxonomy" id="1685480"/>
    <lineage>
        <taxon>Eukaryota</taxon>
        <taxon>Viridiplantae</taxon>
        <taxon>Streptophyta</taxon>
        <taxon>Embryophyta</taxon>
        <taxon>Tracheophyta</taxon>
        <taxon>Spermatophyta</taxon>
        <taxon>Magnoliopsida</taxon>
        <taxon>eudicotyledons</taxon>
        <taxon>Gunneridae</taxon>
        <taxon>Pentapetalae</taxon>
        <taxon>rosids</taxon>
        <taxon>malvids</taxon>
        <taxon>Brassicales</taxon>
        <taxon>Brassicaceae</taxon>
        <taxon>Coluteocarpeae</taxon>
        <taxon>Microthlaspi</taxon>
    </lineage>
</organism>
<evidence type="ECO:0000313" key="1">
    <source>
        <dbReference type="EMBL" id="CAA7047428.1"/>
    </source>
</evidence>
<reference evidence="1" key="1">
    <citation type="submission" date="2020-01" db="EMBL/GenBank/DDBJ databases">
        <authorList>
            <person name="Mishra B."/>
        </authorList>
    </citation>
    <scope>NUCLEOTIDE SEQUENCE [LARGE SCALE GENOMIC DNA]</scope>
</reference>
<gene>
    <name evidence="1" type="ORF">MERR_LOCUS34663</name>
</gene>
<name>A0A6D2K6Q8_9BRAS</name>
<proteinExistence type="predicted"/>